<gene>
    <name evidence="3" type="ORF">SAMN05660831_02573</name>
</gene>
<dbReference type="InterPro" id="IPR036465">
    <property type="entry name" value="vWFA_dom_sf"/>
</dbReference>
<dbReference type="AlphaFoldDB" id="A0A1I1W5M0"/>
<dbReference type="STRING" id="1123397.SAMN05660831_02573"/>
<evidence type="ECO:0000259" key="2">
    <source>
        <dbReference type="PROSITE" id="PS50234"/>
    </source>
</evidence>
<keyword evidence="4" id="KW-1185">Reference proteome</keyword>
<accession>A0A1I1W5M0</accession>
<protein>
    <submittedName>
        <fullName evidence="3">Nitric oxide reductase activation protein</fullName>
    </submittedName>
</protein>
<feature type="compositionally biased region" description="Basic and acidic residues" evidence="1">
    <location>
        <begin position="489"/>
        <end position="507"/>
    </location>
</feature>
<dbReference type="EMBL" id="FOMJ01000012">
    <property type="protein sequence ID" value="SFD90465.1"/>
    <property type="molecule type" value="Genomic_DNA"/>
</dbReference>
<dbReference type="SMART" id="SM00327">
    <property type="entry name" value="VWA"/>
    <property type="match status" value="1"/>
</dbReference>
<dbReference type="PROSITE" id="PS50234">
    <property type="entry name" value="VWFA"/>
    <property type="match status" value="1"/>
</dbReference>
<evidence type="ECO:0000256" key="1">
    <source>
        <dbReference type="SAM" id="MobiDB-lite"/>
    </source>
</evidence>
<proteinExistence type="predicted"/>
<feature type="compositionally biased region" description="Acidic residues" evidence="1">
    <location>
        <begin position="477"/>
        <end position="488"/>
    </location>
</feature>
<dbReference type="SUPFAM" id="SSF53300">
    <property type="entry name" value="vWA-like"/>
    <property type="match status" value="1"/>
</dbReference>
<dbReference type="OrthoDB" id="9758211at2"/>
<dbReference type="InterPro" id="IPR051928">
    <property type="entry name" value="NorD/CobT"/>
</dbReference>
<dbReference type="Proteomes" id="UP000198611">
    <property type="component" value="Unassembled WGS sequence"/>
</dbReference>
<evidence type="ECO:0000313" key="4">
    <source>
        <dbReference type="Proteomes" id="UP000198611"/>
    </source>
</evidence>
<reference evidence="3 4" key="1">
    <citation type="submission" date="2016-10" db="EMBL/GenBank/DDBJ databases">
        <authorList>
            <person name="de Groot N.N."/>
        </authorList>
    </citation>
    <scope>NUCLEOTIDE SEQUENCE [LARGE SCALE GENOMIC DNA]</scope>
    <source>
        <strain evidence="3 4">HL3</strain>
    </source>
</reference>
<feature type="region of interest" description="Disordered" evidence="1">
    <location>
        <begin position="456"/>
        <end position="532"/>
    </location>
</feature>
<evidence type="ECO:0000313" key="3">
    <source>
        <dbReference type="EMBL" id="SFD90465.1"/>
    </source>
</evidence>
<name>A0A1I1W5M0_9GAMM</name>
<feature type="domain" description="VWFA" evidence="2">
    <location>
        <begin position="654"/>
        <end position="843"/>
    </location>
</feature>
<dbReference type="Gene3D" id="3.40.50.410">
    <property type="entry name" value="von Willebrand factor, type A domain"/>
    <property type="match status" value="1"/>
</dbReference>
<dbReference type="PANTHER" id="PTHR41248:SF1">
    <property type="entry name" value="NORD PROTEIN"/>
    <property type="match status" value="1"/>
</dbReference>
<dbReference type="InterPro" id="IPR002035">
    <property type="entry name" value="VWF_A"/>
</dbReference>
<dbReference type="CDD" id="cd01454">
    <property type="entry name" value="vWA_norD_type"/>
    <property type="match status" value="1"/>
</dbReference>
<sequence>MAEIPDPRTEEDALLQVQEILAHLEDISFVAHRDSKEALPAVEPYGPFVQCRWLEAARELFFHDRDAGKAFIRNTPTVVEQAGCVDEWVEQARIFTRWRGAWKALEGFMGQVGAVFAAWGREGEASWFDLGHTWLERHVDSGVAYFTTDFRTLAGEGGPAGIHALMAPAEALFAERRMALGSYLEGALKVRDLIGVDGVHEWARRGADVLQAGRQRGESWFRLDSEESRAMLLEVVPGERIRDHLRLYQLLAQGWFGEELLIEDSGWRPGDPNPGAETDGARLYLPAVMADHEAAILAVEHVTGHLAFGTYDYDAIQALFQRRGTEHPPVDDHQRITWRPLFAEFGDDLVRFGVLFDLCEDLRVDARIDSIIPNYRRRLLRRAKRAEAPAGPAGPWFEYARATLAASLGEGELDPRLAALLAPGASLVDSFDTALALYGELDDERLPPLTLQQRPHAYLPGRAPNAARPVYPRVPGAEEDDSDGAEATEEAKEKQEQREAETPKEGSGDPDLDIAPEETSGTGGRIGVGIPQPAHVVGRGLAREAEFGGRAYPEWDYRENRYKVDWARVHERDLEPGDEADIAPLMARHDNVLKRLRRALQLQRPQRPAPLRRQFDGDELDLEATLQYVSEKRAGMSPRPHVYQRRAPQHRDTAVLLLADLSTSIMANTSDGEGRVVDRLRAGTLIFAEALAEVGDPCAIAGFASKNRDAVSYYPIKGFEDPLNAGVRARLAGLSGRLATRMGAAIRHAVRAFDGASARRRLLLILSDGRPADYDDGGDPRYLHEDTRMAVKEAVDAGIHPFCITLDPAGGEYLPTIFGPGHYLIIDYVDDLPARLPEIYLRLRK</sequence>
<dbReference type="PANTHER" id="PTHR41248">
    <property type="entry name" value="NORD PROTEIN"/>
    <property type="match status" value="1"/>
</dbReference>
<organism evidence="3 4">
    <name type="scientific">Thiohalospira halophila DSM 15071</name>
    <dbReference type="NCBI Taxonomy" id="1123397"/>
    <lineage>
        <taxon>Bacteria</taxon>
        <taxon>Pseudomonadati</taxon>
        <taxon>Pseudomonadota</taxon>
        <taxon>Gammaproteobacteria</taxon>
        <taxon>Thiohalospirales</taxon>
        <taxon>Thiohalospiraceae</taxon>
        <taxon>Thiohalospira</taxon>
    </lineage>
</organism>